<dbReference type="InterPro" id="IPR050670">
    <property type="entry name" value="STAM"/>
</dbReference>
<dbReference type="PANTHER" id="PTHR45929">
    <property type="entry name" value="JAK PATHWAY SIGNAL TRANSDUCTION ADAPTOR MOLECULE"/>
    <property type="match status" value="1"/>
</dbReference>
<accession>A0A9Q0SA07</accession>
<dbReference type="InterPro" id="IPR008942">
    <property type="entry name" value="ENTH_VHS"/>
</dbReference>
<dbReference type="PROSITE" id="PS50002">
    <property type="entry name" value="SH3"/>
    <property type="match status" value="1"/>
</dbReference>
<organism evidence="10 11">
    <name type="scientific">Pseudolycoriella hygida</name>
    <dbReference type="NCBI Taxonomy" id="35572"/>
    <lineage>
        <taxon>Eukaryota</taxon>
        <taxon>Metazoa</taxon>
        <taxon>Ecdysozoa</taxon>
        <taxon>Arthropoda</taxon>
        <taxon>Hexapoda</taxon>
        <taxon>Insecta</taxon>
        <taxon>Pterygota</taxon>
        <taxon>Neoptera</taxon>
        <taxon>Endopterygota</taxon>
        <taxon>Diptera</taxon>
        <taxon>Nematocera</taxon>
        <taxon>Sciaroidea</taxon>
        <taxon>Sciaridae</taxon>
        <taxon>Pseudolycoriella</taxon>
    </lineage>
</organism>
<dbReference type="GO" id="GO:0033565">
    <property type="term" value="C:ESCRT-0 complex"/>
    <property type="evidence" value="ECO:0007669"/>
    <property type="project" value="TreeGrafter"/>
</dbReference>
<evidence type="ECO:0000256" key="1">
    <source>
        <dbReference type="ARBA" id="ARBA00004177"/>
    </source>
</evidence>
<dbReference type="Gene3D" id="1.25.40.90">
    <property type="match status" value="1"/>
</dbReference>
<comment type="similarity">
    <text evidence="2">Belongs to the STAM family.</text>
</comment>
<dbReference type="PANTHER" id="PTHR45929:SF3">
    <property type="entry name" value="JAK PATHWAY SIGNAL TRANSDUCTION ADAPTOR MOLECULE"/>
    <property type="match status" value="1"/>
</dbReference>
<sequence>MNICDNVGSNGKSAKDCIRSIMKRLNNQDPHVVIQAITLLDACVNNCGKSFHLEIASRDFETDYRKLLKNSEGTVAMKLKLSLKKWAESEFKSDPQLNLIPSLYHKLKEEGHDFTDNTTSQVKVPVALSKDPNVVSSQQEQDDIAKAIELSLKDSKSSSPKTFSSPYSALYPAISQNGSGAAAASTRTVEPRKVRALYDFEAAEDNELTFLAGEIIHVVDDSDRNWWKGYNKRGEGLFPANFVSADLSVEPESVSAEKTKKIVQFSDEIKKEVKEEVVEINESKIDRLLHLLHEANPEDPTQDSDEMLQLESQVNQMLPLIDSELERVDRKHAQLTQLSSDLVEAMNLYHTLMREPDRSVNPYMNMSSSHGMFGMGMFMPNMFQGGPHAYISTGFPGQLQGHQMIPPHLQNGHQVNVQNMMMPPNSQEQQMPGNIPINQPLPQQHQNMQTINPQHLSQEQQIQLMQQRQNQ</sequence>
<dbReference type="EMBL" id="WJQU01000001">
    <property type="protein sequence ID" value="KAJ6649130.1"/>
    <property type="molecule type" value="Genomic_DNA"/>
</dbReference>
<dbReference type="SUPFAM" id="SSF50044">
    <property type="entry name" value="SH3-domain"/>
    <property type="match status" value="1"/>
</dbReference>
<dbReference type="Gene3D" id="1.20.5.1940">
    <property type="match status" value="1"/>
</dbReference>
<dbReference type="SMART" id="SM00326">
    <property type="entry name" value="SH3"/>
    <property type="match status" value="1"/>
</dbReference>
<dbReference type="InterPro" id="IPR036028">
    <property type="entry name" value="SH3-like_dom_sf"/>
</dbReference>
<dbReference type="InterPro" id="IPR002014">
    <property type="entry name" value="VHS_dom"/>
</dbReference>
<evidence type="ECO:0000256" key="7">
    <source>
        <dbReference type="PROSITE-ProRule" id="PRU00192"/>
    </source>
</evidence>
<evidence type="ECO:0000256" key="4">
    <source>
        <dbReference type="ARBA" id="ARBA00022448"/>
    </source>
</evidence>
<feature type="domain" description="SH3" evidence="8">
    <location>
        <begin position="189"/>
        <end position="248"/>
    </location>
</feature>
<evidence type="ECO:0000259" key="8">
    <source>
        <dbReference type="PROSITE" id="PS50002"/>
    </source>
</evidence>
<dbReference type="PROSITE" id="PS50179">
    <property type="entry name" value="VHS"/>
    <property type="match status" value="1"/>
</dbReference>
<dbReference type="InterPro" id="IPR001452">
    <property type="entry name" value="SH3_domain"/>
</dbReference>
<keyword evidence="6" id="KW-0653">Protein transport</keyword>
<feature type="non-terminal residue" evidence="10">
    <location>
        <position position="1"/>
    </location>
</feature>
<feature type="domain" description="VHS" evidence="9">
    <location>
        <begin position="1"/>
        <end position="115"/>
    </location>
</feature>
<comment type="subcellular location">
    <subcellularLocation>
        <location evidence="1">Endosome</location>
    </subcellularLocation>
</comment>
<dbReference type="GO" id="GO:0043328">
    <property type="term" value="P:protein transport to vacuole involved in ubiquitin-dependent protein catabolic process via the multivesicular body sorting pathway"/>
    <property type="evidence" value="ECO:0007669"/>
    <property type="project" value="TreeGrafter"/>
</dbReference>
<dbReference type="Proteomes" id="UP001151699">
    <property type="component" value="Chromosome A"/>
</dbReference>
<keyword evidence="11" id="KW-1185">Reference proteome</keyword>
<gene>
    <name evidence="10" type="primary">Stam</name>
    <name evidence="10" type="ORF">Bhyg_04363</name>
</gene>
<dbReference type="CDD" id="cd03568">
    <property type="entry name" value="VHS_STAM"/>
    <property type="match status" value="1"/>
</dbReference>
<evidence type="ECO:0000259" key="9">
    <source>
        <dbReference type="PROSITE" id="PS50179"/>
    </source>
</evidence>
<reference evidence="10" key="1">
    <citation type="submission" date="2022-07" db="EMBL/GenBank/DDBJ databases">
        <authorList>
            <person name="Trinca V."/>
            <person name="Uliana J.V.C."/>
            <person name="Torres T.T."/>
            <person name="Ward R.J."/>
            <person name="Monesi N."/>
        </authorList>
    </citation>
    <scope>NUCLEOTIDE SEQUENCE</scope>
    <source>
        <strain evidence="10">HSMRA1968</strain>
        <tissue evidence="10">Whole embryos</tissue>
    </source>
</reference>
<proteinExistence type="inferred from homology"/>
<evidence type="ECO:0000313" key="10">
    <source>
        <dbReference type="EMBL" id="KAJ6649130.1"/>
    </source>
</evidence>
<dbReference type="Pfam" id="PF00018">
    <property type="entry name" value="SH3_1"/>
    <property type="match status" value="1"/>
</dbReference>
<comment type="caution">
    <text evidence="10">The sequence shown here is derived from an EMBL/GenBank/DDBJ whole genome shotgun (WGS) entry which is preliminary data.</text>
</comment>
<evidence type="ECO:0000256" key="3">
    <source>
        <dbReference type="ARBA" id="ARBA00022443"/>
    </source>
</evidence>
<dbReference type="PRINTS" id="PR00452">
    <property type="entry name" value="SH3DOMAIN"/>
</dbReference>
<protein>
    <submittedName>
        <fullName evidence="10">Signal transducing adapter molecule 1</fullName>
    </submittedName>
</protein>
<evidence type="ECO:0000256" key="5">
    <source>
        <dbReference type="ARBA" id="ARBA00022753"/>
    </source>
</evidence>
<dbReference type="SUPFAM" id="SSF48464">
    <property type="entry name" value="ENTH/VHS domain"/>
    <property type="match status" value="1"/>
</dbReference>
<keyword evidence="5" id="KW-0967">Endosome</keyword>
<keyword evidence="3 7" id="KW-0728">SH3 domain</keyword>
<dbReference type="GO" id="GO:0043130">
    <property type="term" value="F:ubiquitin binding"/>
    <property type="evidence" value="ECO:0007669"/>
    <property type="project" value="InterPro"/>
</dbReference>
<dbReference type="CDD" id="cd11820">
    <property type="entry name" value="SH3_STAM"/>
    <property type="match status" value="1"/>
</dbReference>
<dbReference type="AlphaFoldDB" id="A0A9Q0SA07"/>
<name>A0A9Q0SA07_9DIPT</name>
<dbReference type="SMART" id="SM00288">
    <property type="entry name" value="VHS"/>
    <property type="match status" value="1"/>
</dbReference>
<dbReference type="OrthoDB" id="10068368at2759"/>
<evidence type="ECO:0000256" key="6">
    <source>
        <dbReference type="ARBA" id="ARBA00022927"/>
    </source>
</evidence>
<dbReference type="InterPro" id="IPR003903">
    <property type="entry name" value="UIM_dom"/>
</dbReference>
<keyword evidence="4" id="KW-0813">Transport</keyword>
<dbReference type="PROSITE" id="PS50330">
    <property type="entry name" value="UIM"/>
    <property type="match status" value="1"/>
</dbReference>
<dbReference type="Gene3D" id="2.30.30.40">
    <property type="entry name" value="SH3 Domains"/>
    <property type="match status" value="1"/>
</dbReference>
<evidence type="ECO:0000256" key="2">
    <source>
        <dbReference type="ARBA" id="ARBA00009666"/>
    </source>
</evidence>
<evidence type="ECO:0000313" key="11">
    <source>
        <dbReference type="Proteomes" id="UP001151699"/>
    </source>
</evidence>
<dbReference type="Pfam" id="PF00790">
    <property type="entry name" value="VHS"/>
    <property type="match status" value="1"/>
</dbReference>
<dbReference type="CDD" id="cd21388">
    <property type="entry name" value="GAT_STAM"/>
    <property type="match status" value="1"/>
</dbReference>
<dbReference type="GO" id="GO:0035091">
    <property type="term" value="F:phosphatidylinositol binding"/>
    <property type="evidence" value="ECO:0007669"/>
    <property type="project" value="InterPro"/>
</dbReference>